<name>A0A9X2IWI0_9NOCA</name>
<proteinExistence type="predicted"/>
<evidence type="ECO:0000313" key="2">
    <source>
        <dbReference type="Proteomes" id="UP001139157"/>
    </source>
</evidence>
<dbReference type="Pfam" id="PF06626">
    <property type="entry name" value="DUF1152"/>
    <property type="match status" value="1"/>
</dbReference>
<protein>
    <submittedName>
        <fullName evidence="1">DUF1152 domain-containing protein</fullName>
    </submittedName>
</protein>
<gene>
    <name evidence="1" type="ORF">NDR86_15865</name>
</gene>
<dbReference type="AlphaFoldDB" id="A0A9X2IWI0"/>
<reference evidence="1" key="1">
    <citation type="submission" date="2022-06" db="EMBL/GenBank/DDBJ databases">
        <title>Novel species in genus nocardia.</title>
        <authorList>
            <person name="Li F."/>
        </authorList>
    </citation>
    <scope>NUCLEOTIDE SEQUENCE</scope>
    <source>
        <strain evidence="1">CDC141</strain>
    </source>
</reference>
<organism evidence="1 2">
    <name type="scientific">Nocardia pulmonis</name>
    <dbReference type="NCBI Taxonomy" id="2951408"/>
    <lineage>
        <taxon>Bacteria</taxon>
        <taxon>Bacillati</taxon>
        <taxon>Actinomycetota</taxon>
        <taxon>Actinomycetes</taxon>
        <taxon>Mycobacteriales</taxon>
        <taxon>Nocardiaceae</taxon>
        <taxon>Nocardia</taxon>
    </lineage>
</organism>
<evidence type="ECO:0000313" key="1">
    <source>
        <dbReference type="EMBL" id="MCM6774952.1"/>
    </source>
</evidence>
<dbReference type="InterPro" id="IPR010581">
    <property type="entry name" value="DUF1152"/>
</dbReference>
<dbReference type="Proteomes" id="UP001139157">
    <property type="component" value="Unassembled WGS sequence"/>
</dbReference>
<sequence>MPKLGVAALMSWSWDRFMIDPTPGPRVRGDFDRLGDRGGVAQILETSALRIGRSTLPRLAGRLGHPLLLLEADGGATGLAELIERAVAAFDADEVVVVDVGGDILGEGHEANLRTPLADSLALAAAVQSGVPTRVLVAGIGMDGELSSPELEVRLDQLHARPVAELTPKDVEPFNDIWSWHPSEANALLAAAAGGWQGAVETQRNALLELTAAAAIVYEIDARTLTESSLAAPLVGTTSLEQAEQLLRERRDGRSELDIERRRAAGEHAEVRMPTLDTLDVIDRYVDEAATRGVDALTVRRTAEMVSAIEPSATEALRELLGRHRPDNFRPPLYLVHGENGEGV</sequence>
<dbReference type="EMBL" id="JAMRXG010000006">
    <property type="protein sequence ID" value="MCM6774952.1"/>
    <property type="molecule type" value="Genomic_DNA"/>
</dbReference>
<accession>A0A9X2IWI0</accession>
<keyword evidence="2" id="KW-1185">Reference proteome</keyword>
<comment type="caution">
    <text evidence="1">The sequence shown here is derived from an EMBL/GenBank/DDBJ whole genome shotgun (WGS) entry which is preliminary data.</text>
</comment>